<evidence type="ECO:0008006" key="3">
    <source>
        <dbReference type="Google" id="ProtNLM"/>
    </source>
</evidence>
<evidence type="ECO:0000313" key="1">
    <source>
        <dbReference type="EMBL" id="MFC7138515.1"/>
    </source>
</evidence>
<organism evidence="1 2">
    <name type="scientific">Halosimplex aquaticum</name>
    <dbReference type="NCBI Taxonomy" id="3026162"/>
    <lineage>
        <taxon>Archaea</taxon>
        <taxon>Methanobacteriati</taxon>
        <taxon>Methanobacteriota</taxon>
        <taxon>Stenosarchaea group</taxon>
        <taxon>Halobacteria</taxon>
        <taxon>Halobacteriales</taxon>
        <taxon>Haloarculaceae</taxon>
        <taxon>Halosimplex</taxon>
    </lineage>
</organism>
<evidence type="ECO:0000313" key="2">
    <source>
        <dbReference type="Proteomes" id="UP001596432"/>
    </source>
</evidence>
<gene>
    <name evidence="1" type="ORF">ACFQMA_01540</name>
</gene>
<keyword evidence="2" id="KW-1185">Reference proteome</keyword>
<protein>
    <recommendedName>
        <fullName evidence="3">TFIIS-type domain-containing protein</fullName>
    </recommendedName>
</protein>
<dbReference type="EMBL" id="JBHTAS010000001">
    <property type="protein sequence ID" value="MFC7138515.1"/>
    <property type="molecule type" value="Genomic_DNA"/>
</dbReference>
<accession>A0ABD5XY32</accession>
<dbReference type="AlphaFoldDB" id="A0ABD5XY32"/>
<reference evidence="1 2" key="1">
    <citation type="journal article" date="2019" name="Int. J. Syst. Evol. Microbiol.">
        <title>The Global Catalogue of Microorganisms (GCM) 10K type strain sequencing project: providing services to taxonomists for standard genome sequencing and annotation.</title>
        <authorList>
            <consortium name="The Broad Institute Genomics Platform"/>
            <consortium name="The Broad Institute Genome Sequencing Center for Infectious Disease"/>
            <person name="Wu L."/>
            <person name="Ma J."/>
        </authorList>
    </citation>
    <scope>NUCLEOTIDE SEQUENCE [LARGE SCALE GENOMIC DNA]</scope>
    <source>
        <strain evidence="1 2">XZYJT29</strain>
    </source>
</reference>
<dbReference type="GeneID" id="78818755"/>
<dbReference type="Proteomes" id="UP001596432">
    <property type="component" value="Unassembled WGS sequence"/>
</dbReference>
<dbReference type="RefSeq" id="WP_274324135.1">
    <property type="nucleotide sequence ID" value="NZ_CP118158.1"/>
</dbReference>
<name>A0ABD5XY32_9EURY</name>
<sequence length="82" mass="8981">MVESTQRGRESTASEITADKIDKPIGKLVTCLQCDSDAHAIVLRKTVIVSQDAETDGKVWVDCFDCGNGFLVHNQMKSADPR</sequence>
<proteinExistence type="predicted"/>
<comment type="caution">
    <text evidence="1">The sequence shown here is derived from an EMBL/GenBank/DDBJ whole genome shotgun (WGS) entry which is preliminary data.</text>
</comment>